<feature type="domain" description="NAD-dependent epimerase/dehydratase" evidence="1">
    <location>
        <begin position="6"/>
        <end position="234"/>
    </location>
</feature>
<protein>
    <recommendedName>
        <fullName evidence="1">NAD-dependent epimerase/dehydratase domain-containing protein</fullName>
    </recommendedName>
</protein>
<dbReference type="InterPro" id="IPR051783">
    <property type="entry name" value="NAD(P)-dependent_oxidoreduct"/>
</dbReference>
<name>A0A0F9XB47_TRIHA</name>
<dbReference type="Pfam" id="PF01370">
    <property type="entry name" value="Epimerase"/>
    <property type="match status" value="1"/>
</dbReference>
<evidence type="ECO:0000313" key="2">
    <source>
        <dbReference type="EMBL" id="KKP01725.1"/>
    </source>
</evidence>
<dbReference type="PANTHER" id="PTHR48079">
    <property type="entry name" value="PROTEIN YEEZ"/>
    <property type="match status" value="1"/>
</dbReference>
<dbReference type="Proteomes" id="UP000034112">
    <property type="component" value="Unassembled WGS sequence"/>
</dbReference>
<reference evidence="3" key="1">
    <citation type="journal article" date="2015" name="Genome Announc.">
        <title>Draft whole-genome sequence of the biocontrol agent Trichoderma harzianum T6776.</title>
        <authorList>
            <person name="Baroncelli R."/>
            <person name="Piaggeschi G."/>
            <person name="Fiorini L."/>
            <person name="Bertolini E."/>
            <person name="Zapparata A."/>
            <person name="Pe M.E."/>
            <person name="Sarrocco S."/>
            <person name="Vannacci G."/>
        </authorList>
    </citation>
    <scope>NUCLEOTIDE SEQUENCE [LARGE SCALE GENOMIC DNA]</scope>
    <source>
        <strain evidence="3">T6776</strain>
    </source>
</reference>
<dbReference type="AlphaFoldDB" id="A0A0F9XB47"/>
<organism evidence="2 3">
    <name type="scientific">Trichoderma harzianum</name>
    <name type="common">Hypocrea lixii</name>
    <dbReference type="NCBI Taxonomy" id="5544"/>
    <lineage>
        <taxon>Eukaryota</taxon>
        <taxon>Fungi</taxon>
        <taxon>Dikarya</taxon>
        <taxon>Ascomycota</taxon>
        <taxon>Pezizomycotina</taxon>
        <taxon>Sordariomycetes</taxon>
        <taxon>Hypocreomycetidae</taxon>
        <taxon>Hypocreales</taxon>
        <taxon>Hypocreaceae</taxon>
        <taxon>Trichoderma</taxon>
    </lineage>
</organism>
<accession>A0A0F9XB47</accession>
<dbReference type="GO" id="GO:0005737">
    <property type="term" value="C:cytoplasm"/>
    <property type="evidence" value="ECO:0007669"/>
    <property type="project" value="TreeGrafter"/>
</dbReference>
<evidence type="ECO:0000259" key="1">
    <source>
        <dbReference type="Pfam" id="PF01370"/>
    </source>
</evidence>
<evidence type="ECO:0000313" key="3">
    <source>
        <dbReference type="Proteomes" id="UP000034112"/>
    </source>
</evidence>
<dbReference type="EMBL" id="JOKZ01000182">
    <property type="protein sequence ID" value="KKP01725.1"/>
    <property type="molecule type" value="Genomic_DNA"/>
</dbReference>
<comment type="caution">
    <text evidence="2">The sequence shown here is derived from an EMBL/GenBank/DDBJ whole genome shotgun (WGS) entry which is preliminary data.</text>
</comment>
<dbReference type="GO" id="GO:0004029">
    <property type="term" value="F:aldehyde dehydrogenase (NAD+) activity"/>
    <property type="evidence" value="ECO:0007669"/>
    <property type="project" value="TreeGrafter"/>
</dbReference>
<gene>
    <name evidence="2" type="ORF">THAR02_06184</name>
</gene>
<dbReference type="InterPro" id="IPR001509">
    <property type="entry name" value="Epimerase_deHydtase"/>
</dbReference>
<dbReference type="PANTHER" id="PTHR48079:SF3">
    <property type="entry name" value="NAD-DEPENDENT EPIMERASE_DEHYDRATASE DOMAIN-CONTAINING PROTEIN"/>
    <property type="match status" value="1"/>
</dbReference>
<proteinExistence type="predicted"/>
<dbReference type="OrthoDB" id="2735536at2759"/>
<dbReference type="SUPFAM" id="SSF51735">
    <property type="entry name" value="NAD(P)-binding Rossmann-fold domains"/>
    <property type="match status" value="1"/>
</dbReference>
<sequence length="338" mass="36926">MAIQRVLITGANGFLGESLCRKFCLEGWETYGLVRSAEKAAGLLENEIIPLVGAPGNVGFLEGIKDVEFDVIISTTEDMVRYEAHFADIIALVISASAAANRAGKKPLLLFTTGAKDTGPSGLVSSKNFVVTDESTVPRDPLPMHVIRYNTIQQVFNHADNFHAILTRPTLIYGRSASWYGTILHQAATADQIVLYGSEDVVYHGVHVDDVADAFFLLATEVGQRGHGELYNIANDDYETLGAIAEAVSKQYGGKHTIIFKPVESGKLYQELTGFSHAMGAEKLKRAAGWKQKKPGFIEGLNVYSASYNELVKKGDARALRIIEYKKMADVKTEDLPL</sequence>
<dbReference type="InterPro" id="IPR036291">
    <property type="entry name" value="NAD(P)-bd_dom_sf"/>
</dbReference>
<dbReference type="Gene3D" id="3.40.50.720">
    <property type="entry name" value="NAD(P)-binding Rossmann-like Domain"/>
    <property type="match status" value="1"/>
</dbReference>